<dbReference type="GO" id="GO:0022857">
    <property type="term" value="F:transmembrane transporter activity"/>
    <property type="evidence" value="ECO:0007669"/>
    <property type="project" value="InterPro"/>
</dbReference>
<dbReference type="GO" id="GO:0006865">
    <property type="term" value="P:amino acid transport"/>
    <property type="evidence" value="ECO:0007669"/>
    <property type="project" value="InterPro"/>
</dbReference>
<keyword evidence="2" id="KW-0813">Transport</keyword>
<feature type="transmembrane region" description="Helical" evidence="7">
    <location>
        <begin position="455"/>
        <end position="475"/>
    </location>
</feature>
<organism evidence="8 9">
    <name type="scientific">Capronia coronata CBS 617.96</name>
    <dbReference type="NCBI Taxonomy" id="1182541"/>
    <lineage>
        <taxon>Eukaryota</taxon>
        <taxon>Fungi</taxon>
        <taxon>Dikarya</taxon>
        <taxon>Ascomycota</taxon>
        <taxon>Pezizomycotina</taxon>
        <taxon>Eurotiomycetes</taxon>
        <taxon>Chaetothyriomycetidae</taxon>
        <taxon>Chaetothyriales</taxon>
        <taxon>Herpotrichiellaceae</taxon>
        <taxon>Capronia</taxon>
    </lineage>
</organism>
<dbReference type="InterPro" id="IPR002293">
    <property type="entry name" value="AA/rel_permease1"/>
</dbReference>
<proteinExistence type="predicted"/>
<dbReference type="PIRSF" id="PIRSF006060">
    <property type="entry name" value="AA_transporter"/>
    <property type="match status" value="1"/>
</dbReference>
<dbReference type="PANTHER" id="PTHR45649">
    <property type="entry name" value="AMINO-ACID PERMEASE BAT1"/>
    <property type="match status" value="1"/>
</dbReference>
<dbReference type="GeneID" id="19163620"/>
<evidence type="ECO:0000256" key="3">
    <source>
        <dbReference type="ARBA" id="ARBA00022692"/>
    </source>
</evidence>
<gene>
    <name evidence="8" type="ORF">A1O1_08773</name>
</gene>
<evidence type="ECO:0000313" key="8">
    <source>
        <dbReference type="EMBL" id="EXJ79509.1"/>
    </source>
</evidence>
<dbReference type="Pfam" id="PF13520">
    <property type="entry name" value="AA_permease_2"/>
    <property type="match status" value="1"/>
</dbReference>
<feature type="transmembrane region" description="Helical" evidence="7">
    <location>
        <begin position="487"/>
        <end position="507"/>
    </location>
</feature>
<reference evidence="8 9" key="1">
    <citation type="submission" date="2013-03" db="EMBL/GenBank/DDBJ databases">
        <title>The Genome Sequence of Capronia coronata CBS 617.96.</title>
        <authorList>
            <consortium name="The Broad Institute Genomics Platform"/>
            <person name="Cuomo C."/>
            <person name="de Hoog S."/>
            <person name="Gorbushina A."/>
            <person name="Walker B."/>
            <person name="Young S.K."/>
            <person name="Zeng Q."/>
            <person name="Gargeya S."/>
            <person name="Fitzgerald M."/>
            <person name="Haas B."/>
            <person name="Abouelleil A."/>
            <person name="Allen A.W."/>
            <person name="Alvarado L."/>
            <person name="Arachchi H.M."/>
            <person name="Berlin A.M."/>
            <person name="Chapman S.B."/>
            <person name="Gainer-Dewar J."/>
            <person name="Goldberg J."/>
            <person name="Griggs A."/>
            <person name="Gujja S."/>
            <person name="Hansen M."/>
            <person name="Howarth C."/>
            <person name="Imamovic A."/>
            <person name="Ireland A."/>
            <person name="Larimer J."/>
            <person name="McCowan C."/>
            <person name="Murphy C."/>
            <person name="Pearson M."/>
            <person name="Poon T.W."/>
            <person name="Priest M."/>
            <person name="Roberts A."/>
            <person name="Saif S."/>
            <person name="Shea T."/>
            <person name="Sisk P."/>
            <person name="Sykes S."/>
            <person name="Wortman J."/>
            <person name="Nusbaum C."/>
            <person name="Birren B."/>
        </authorList>
    </citation>
    <scope>NUCLEOTIDE SEQUENCE [LARGE SCALE GENOMIC DNA]</scope>
    <source>
        <strain evidence="8 9">CBS 617.96</strain>
    </source>
</reference>
<feature type="transmembrane region" description="Helical" evidence="7">
    <location>
        <begin position="177"/>
        <end position="197"/>
    </location>
</feature>
<dbReference type="GO" id="GO:0016020">
    <property type="term" value="C:membrane"/>
    <property type="evidence" value="ECO:0007669"/>
    <property type="project" value="UniProtKB-SubCell"/>
</dbReference>
<dbReference type="InterPro" id="IPR004840">
    <property type="entry name" value="Amino_acid_permease_CS"/>
</dbReference>
<evidence type="ECO:0000256" key="4">
    <source>
        <dbReference type="ARBA" id="ARBA00022989"/>
    </source>
</evidence>
<feature type="transmembrane region" description="Helical" evidence="7">
    <location>
        <begin position="204"/>
        <end position="225"/>
    </location>
</feature>
<keyword evidence="4 7" id="KW-1133">Transmembrane helix</keyword>
<dbReference type="AlphaFoldDB" id="W9YAW0"/>
<evidence type="ECO:0000256" key="6">
    <source>
        <dbReference type="SAM" id="MobiDB-lite"/>
    </source>
</evidence>
<evidence type="ECO:0000313" key="9">
    <source>
        <dbReference type="Proteomes" id="UP000019484"/>
    </source>
</evidence>
<name>W9YAW0_9EURO</name>
<keyword evidence="3 7" id="KW-0812">Transmembrane</keyword>
<dbReference type="OrthoDB" id="3257095at2759"/>
<feature type="region of interest" description="Disordered" evidence="6">
    <location>
        <begin position="1"/>
        <end position="26"/>
    </location>
</feature>
<dbReference type="Proteomes" id="UP000019484">
    <property type="component" value="Unassembled WGS sequence"/>
</dbReference>
<dbReference type="eggNOG" id="KOG1289">
    <property type="taxonomic scope" value="Eukaryota"/>
</dbReference>
<evidence type="ECO:0008006" key="10">
    <source>
        <dbReference type="Google" id="ProtNLM"/>
    </source>
</evidence>
<feature type="transmembrane region" description="Helical" evidence="7">
    <location>
        <begin position="283"/>
        <end position="304"/>
    </location>
</feature>
<evidence type="ECO:0000256" key="5">
    <source>
        <dbReference type="ARBA" id="ARBA00023136"/>
    </source>
</evidence>
<dbReference type="Gene3D" id="1.20.1740.10">
    <property type="entry name" value="Amino acid/polyamine transporter I"/>
    <property type="match status" value="1"/>
</dbReference>
<feature type="transmembrane region" description="Helical" evidence="7">
    <location>
        <begin position="388"/>
        <end position="406"/>
    </location>
</feature>
<dbReference type="RefSeq" id="XP_007727821.1">
    <property type="nucleotide sequence ID" value="XM_007729631.1"/>
</dbReference>
<evidence type="ECO:0000256" key="2">
    <source>
        <dbReference type="ARBA" id="ARBA00022448"/>
    </source>
</evidence>
<evidence type="ECO:0000256" key="1">
    <source>
        <dbReference type="ARBA" id="ARBA00004141"/>
    </source>
</evidence>
<accession>W9YAW0</accession>
<keyword evidence="9" id="KW-1185">Reference proteome</keyword>
<feature type="transmembrane region" description="Helical" evidence="7">
    <location>
        <begin position="82"/>
        <end position="105"/>
    </location>
</feature>
<feature type="transmembrane region" description="Helical" evidence="7">
    <location>
        <begin position="245"/>
        <end position="262"/>
    </location>
</feature>
<evidence type="ECO:0000256" key="7">
    <source>
        <dbReference type="SAM" id="Phobius"/>
    </source>
</evidence>
<comment type="subcellular location">
    <subcellularLocation>
        <location evidence="1">Membrane</location>
        <topology evidence="1">Multi-pass membrane protein</topology>
    </subcellularLocation>
</comment>
<dbReference type="STRING" id="1182541.W9YAW0"/>
<feature type="transmembrane region" description="Helical" evidence="7">
    <location>
        <begin position="412"/>
        <end position="435"/>
    </location>
</feature>
<feature type="transmembrane region" description="Helical" evidence="7">
    <location>
        <begin position="324"/>
        <end position="348"/>
    </location>
</feature>
<dbReference type="PANTHER" id="PTHR45649:SF14">
    <property type="entry name" value="GABA PERMEASE"/>
    <property type="match status" value="1"/>
</dbReference>
<feature type="transmembrane region" description="Helical" evidence="7">
    <location>
        <begin position="50"/>
        <end position="76"/>
    </location>
</feature>
<dbReference type="PROSITE" id="PS00218">
    <property type="entry name" value="AMINO_ACID_PERMEASE_1"/>
    <property type="match status" value="1"/>
</dbReference>
<dbReference type="HOGENOM" id="CLU_004495_6_2_1"/>
<protein>
    <recommendedName>
        <fullName evidence="10">Choline transport protein</fullName>
    </recommendedName>
</protein>
<dbReference type="EMBL" id="AMWN01000009">
    <property type="protein sequence ID" value="EXJ79509.1"/>
    <property type="molecule type" value="Genomic_DNA"/>
</dbReference>
<keyword evidence="5 7" id="KW-0472">Membrane</keyword>
<comment type="caution">
    <text evidence="8">The sequence shown here is derived from an EMBL/GenBank/DDBJ whole genome shotgun (WGS) entry which is preliminary data.</text>
</comment>
<sequence length="521" mass="56372">MKVEGASAVAEAPESPTPSIKPRPMTKDEKDEAFLASIGKKQELNRTFGLWSMISLVVTLQASWEALCVVFQVALIEGGPVSLVYGYIVASLGTLATACSLGEIASMWPTSGGQYHWVAELSPKRYRAFLSCISGWISVSGWQALSASTAFAVSTQIQTLVFAGNNNYTSPRWQGTLIYWAVLWVAATVNVFLIKFLPLLESGVAVAHMSLFIAFIAVLCAMGERNSSTFVWTEFVNNSGWNNDGVSWCIGLLSSAFIFIGYDGAAHMAEELHDAARAVPRAMVASIVINGVMGFVWLLILLYFMGPFESIVGSAYALPYVQVFVNATGTTGGGIAMASLVTSISALATVPMLASASRTTWAFARDGGLPRSQFFAHVNSSFQLPIRAIFLSVGLQMLLGLINLGSTTAFNAFLSLATVALYVSYLLPIILIVRLRFIGKDGMKLAYGPFRLGRYGLPLNLISIGYTIWTAVFMLFPDFQPVTAENMNYACVILGGIIVLFLAWWMVRGKKTFTGPLTAIE</sequence>